<dbReference type="InterPro" id="IPR050469">
    <property type="entry name" value="Diguanylate_Cyclase"/>
</dbReference>
<keyword evidence="8" id="KW-1185">Reference proteome</keyword>
<dbReference type="InterPro" id="IPR001789">
    <property type="entry name" value="Sig_transdc_resp-reg_receiver"/>
</dbReference>
<evidence type="ECO:0000256" key="4">
    <source>
        <dbReference type="PROSITE-ProRule" id="PRU00169"/>
    </source>
</evidence>
<accession>A0A6L7I173</accession>
<dbReference type="InterPro" id="IPR011006">
    <property type="entry name" value="CheY-like_superfamily"/>
</dbReference>
<evidence type="ECO:0000256" key="1">
    <source>
        <dbReference type="ARBA" id="ARBA00001946"/>
    </source>
</evidence>
<evidence type="ECO:0000256" key="2">
    <source>
        <dbReference type="ARBA" id="ARBA00012528"/>
    </source>
</evidence>
<dbReference type="InterPro" id="IPR000160">
    <property type="entry name" value="GGDEF_dom"/>
</dbReference>
<feature type="domain" description="GGDEF" evidence="6">
    <location>
        <begin position="163"/>
        <end position="291"/>
    </location>
</feature>
<organism evidence="7 8">
    <name type="scientific">Shewanella insulae</name>
    <dbReference type="NCBI Taxonomy" id="2681496"/>
    <lineage>
        <taxon>Bacteria</taxon>
        <taxon>Pseudomonadati</taxon>
        <taxon>Pseudomonadota</taxon>
        <taxon>Gammaproteobacteria</taxon>
        <taxon>Alteromonadales</taxon>
        <taxon>Shewanellaceae</taxon>
        <taxon>Shewanella</taxon>
    </lineage>
</organism>
<dbReference type="InterPro" id="IPR043128">
    <property type="entry name" value="Rev_trsase/Diguanyl_cyclase"/>
</dbReference>
<dbReference type="CDD" id="cd01949">
    <property type="entry name" value="GGDEF"/>
    <property type="match status" value="1"/>
</dbReference>
<dbReference type="Proteomes" id="UP000474778">
    <property type="component" value="Unassembled WGS sequence"/>
</dbReference>
<keyword evidence="4" id="KW-0597">Phosphoprotein</keyword>
<reference evidence="7 8" key="1">
    <citation type="submission" date="2019-12" db="EMBL/GenBank/DDBJ databases">
        <title>Shewanella insulae sp. nov., isolated from a tidal flat.</title>
        <authorList>
            <person name="Yoon J.-H."/>
        </authorList>
    </citation>
    <scope>NUCLEOTIDE SEQUENCE [LARGE SCALE GENOMIC DNA]</scope>
    <source>
        <strain evidence="7 8">JBTF-M18</strain>
    </source>
</reference>
<protein>
    <recommendedName>
        <fullName evidence="2">diguanylate cyclase</fullName>
        <ecNumber evidence="2">2.7.7.65</ecNumber>
    </recommendedName>
</protein>
<dbReference type="GO" id="GO:1902201">
    <property type="term" value="P:negative regulation of bacterial-type flagellum-dependent cell motility"/>
    <property type="evidence" value="ECO:0007669"/>
    <property type="project" value="TreeGrafter"/>
</dbReference>
<dbReference type="Pfam" id="PF00072">
    <property type="entry name" value="Response_reg"/>
    <property type="match status" value="1"/>
</dbReference>
<dbReference type="EMBL" id="WRPA01000017">
    <property type="protein sequence ID" value="MXR70292.1"/>
    <property type="molecule type" value="Genomic_DNA"/>
</dbReference>
<dbReference type="SMART" id="SM00267">
    <property type="entry name" value="GGDEF"/>
    <property type="match status" value="1"/>
</dbReference>
<dbReference type="PROSITE" id="PS50110">
    <property type="entry name" value="RESPONSE_REGULATORY"/>
    <property type="match status" value="1"/>
</dbReference>
<feature type="modified residue" description="4-aspartylphosphate" evidence="4">
    <location>
        <position position="53"/>
    </location>
</feature>
<dbReference type="PROSITE" id="PS50887">
    <property type="entry name" value="GGDEF"/>
    <property type="match status" value="1"/>
</dbReference>
<dbReference type="InterPro" id="IPR029787">
    <property type="entry name" value="Nucleotide_cyclase"/>
</dbReference>
<dbReference type="GO" id="GO:0005886">
    <property type="term" value="C:plasma membrane"/>
    <property type="evidence" value="ECO:0007669"/>
    <property type="project" value="TreeGrafter"/>
</dbReference>
<comment type="caution">
    <text evidence="7">The sequence shown here is derived from an EMBL/GenBank/DDBJ whole genome shotgun (WGS) entry which is preliminary data.</text>
</comment>
<dbReference type="EC" id="2.7.7.65" evidence="2"/>
<evidence type="ECO:0000256" key="3">
    <source>
        <dbReference type="ARBA" id="ARBA00034247"/>
    </source>
</evidence>
<dbReference type="PANTHER" id="PTHR45138:SF9">
    <property type="entry name" value="DIGUANYLATE CYCLASE DGCM-RELATED"/>
    <property type="match status" value="1"/>
</dbReference>
<dbReference type="PANTHER" id="PTHR45138">
    <property type="entry name" value="REGULATORY COMPONENTS OF SENSORY TRANSDUCTION SYSTEM"/>
    <property type="match status" value="1"/>
</dbReference>
<dbReference type="Pfam" id="PF00990">
    <property type="entry name" value="GGDEF"/>
    <property type="match status" value="1"/>
</dbReference>
<dbReference type="Gene3D" id="3.30.70.270">
    <property type="match status" value="1"/>
</dbReference>
<proteinExistence type="predicted"/>
<dbReference type="Gene3D" id="3.40.50.2300">
    <property type="match status" value="1"/>
</dbReference>
<dbReference type="NCBIfam" id="TIGR00254">
    <property type="entry name" value="GGDEF"/>
    <property type="match status" value="1"/>
</dbReference>
<dbReference type="FunFam" id="3.30.70.270:FF:000001">
    <property type="entry name" value="Diguanylate cyclase domain protein"/>
    <property type="match status" value="1"/>
</dbReference>
<comment type="catalytic activity">
    <reaction evidence="3">
        <text>2 GTP = 3',3'-c-di-GMP + 2 diphosphate</text>
        <dbReference type="Rhea" id="RHEA:24898"/>
        <dbReference type="ChEBI" id="CHEBI:33019"/>
        <dbReference type="ChEBI" id="CHEBI:37565"/>
        <dbReference type="ChEBI" id="CHEBI:58805"/>
        <dbReference type="EC" id="2.7.7.65"/>
    </reaction>
</comment>
<dbReference type="SUPFAM" id="SSF55073">
    <property type="entry name" value="Nucleotide cyclase"/>
    <property type="match status" value="1"/>
</dbReference>
<gene>
    <name evidence="7" type="ORF">GNT65_16665</name>
</gene>
<evidence type="ECO:0000313" key="7">
    <source>
        <dbReference type="EMBL" id="MXR70292.1"/>
    </source>
</evidence>
<sequence>MEEQSVVLVVDDVKTNVLIMRQCLKEMFQVWTAESGEECLKVAKQKPDIILLDVLMPGMDGYQVCRQLKANPETAEIPIIFVTAKDSDEDEQKGLEIGAVDYITKPIRPAIVRARVSTHIQLKQHSDKLKFMALHDQLTGLYNRHFLAERAAQSLSAMVRHQKELSIVMLDLDHFKKINDFNGHHIGDLVLQAVAKLLQESFRKEDLVARMGGEEFVILMECGLAIAREKTEDVRMKLARLKPMGLEVTGSFGVVTANHHNADLSHLLVLADEAVYKAKADGRNRVVCYQDGAYLTVEND</sequence>
<dbReference type="GO" id="GO:0000160">
    <property type="term" value="P:phosphorelay signal transduction system"/>
    <property type="evidence" value="ECO:0007669"/>
    <property type="project" value="InterPro"/>
</dbReference>
<evidence type="ECO:0000259" key="5">
    <source>
        <dbReference type="PROSITE" id="PS50110"/>
    </source>
</evidence>
<evidence type="ECO:0000259" key="6">
    <source>
        <dbReference type="PROSITE" id="PS50887"/>
    </source>
</evidence>
<dbReference type="SUPFAM" id="SSF52172">
    <property type="entry name" value="CheY-like"/>
    <property type="match status" value="1"/>
</dbReference>
<feature type="domain" description="Response regulatory" evidence="5">
    <location>
        <begin position="6"/>
        <end position="120"/>
    </location>
</feature>
<dbReference type="RefSeq" id="WP_160798237.1">
    <property type="nucleotide sequence ID" value="NZ_WRPA01000017.1"/>
</dbReference>
<dbReference type="GO" id="GO:0043709">
    <property type="term" value="P:cell adhesion involved in single-species biofilm formation"/>
    <property type="evidence" value="ECO:0007669"/>
    <property type="project" value="TreeGrafter"/>
</dbReference>
<evidence type="ECO:0000313" key="8">
    <source>
        <dbReference type="Proteomes" id="UP000474778"/>
    </source>
</evidence>
<dbReference type="SMART" id="SM00448">
    <property type="entry name" value="REC"/>
    <property type="match status" value="1"/>
</dbReference>
<dbReference type="GO" id="GO:0052621">
    <property type="term" value="F:diguanylate cyclase activity"/>
    <property type="evidence" value="ECO:0007669"/>
    <property type="project" value="UniProtKB-EC"/>
</dbReference>
<name>A0A6L7I173_9GAMM</name>
<comment type="cofactor">
    <cofactor evidence="1">
        <name>Mg(2+)</name>
        <dbReference type="ChEBI" id="CHEBI:18420"/>
    </cofactor>
</comment>
<dbReference type="AlphaFoldDB" id="A0A6L7I173"/>
<dbReference type="CDD" id="cd19920">
    <property type="entry name" value="REC_PA4781-like"/>
    <property type="match status" value="1"/>
</dbReference>